<evidence type="ECO:0000313" key="2">
    <source>
        <dbReference type="Proteomes" id="UP000031327"/>
    </source>
</evidence>
<evidence type="ECO:0000313" key="1">
    <source>
        <dbReference type="EMBL" id="KID56659.1"/>
    </source>
</evidence>
<dbReference type="EMBL" id="JWIC01000006">
    <property type="protein sequence ID" value="KID56659.1"/>
    <property type="molecule type" value="Genomic_DNA"/>
</dbReference>
<accession>A0A0C1MI53</accession>
<dbReference type="PANTHER" id="PTHR37816:SF2">
    <property type="entry name" value="DNA TOPOLOGY MODULATION PROTEIN FLAR-RELATED PROTEIN"/>
    <property type="match status" value="1"/>
</dbReference>
<reference evidence="1 2" key="1">
    <citation type="submission" date="2014-12" db="EMBL/GenBank/DDBJ databases">
        <title>Draft Genome Sequence of Pseudoalteromonas luteoviolacea HI1.</title>
        <authorList>
            <person name="Asahina A.Y."/>
            <person name="Hadfield M.G."/>
        </authorList>
    </citation>
    <scope>NUCLEOTIDE SEQUENCE [LARGE SCALE GENOMIC DNA]</scope>
    <source>
        <strain evidence="1 2">HI1</strain>
    </source>
</reference>
<proteinExistence type="predicted"/>
<keyword evidence="1" id="KW-0418">Kinase</keyword>
<dbReference type="InterPro" id="IPR027417">
    <property type="entry name" value="P-loop_NTPase"/>
</dbReference>
<dbReference type="SUPFAM" id="SSF52540">
    <property type="entry name" value="P-loop containing nucleoside triphosphate hydrolases"/>
    <property type="match status" value="1"/>
</dbReference>
<dbReference type="RefSeq" id="WP_039609727.1">
    <property type="nucleotide sequence ID" value="NZ_JWIC01000006.1"/>
</dbReference>
<gene>
    <name evidence="1" type="ORF">JF50_12090</name>
</gene>
<dbReference type="GO" id="GO:0016301">
    <property type="term" value="F:kinase activity"/>
    <property type="evidence" value="ECO:0007669"/>
    <property type="project" value="UniProtKB-KW"/>
</dbReference>
<sequence length="171" mass="19727">MKKVAVFGKPGSGKSTFSQYLAKQVGLPLHQLDIMVFNQDGSQLSQTQFDESHDKILRQPSWILEGLGPLGSFKQRLAHADTLIYIDLPYWISYWLVTKRAIKGLFKTPEGWPKGCSIIQGTRQSYHYLKLSRQFWNDEFEQNLKHIASGKQLYIVRSLNELRSLQRQLVS</sequence>
<comment type="caution">
    <text evidence="1">The sequence shown here is derived from an EMBL/GenBank/DDBJ whole genome shotgun (WGS) entry which is preliminary data.</text>
</comment>
<dbReference type="OrthoDB" id="5296079at2"/>
<organism evidence="1 2">
    <name type="scientific">Pseudoalteromonas luteoviolacea</name>
    <dbReference type="NCBI Taxonomy" id="43657"/>
    <lineage>
        <taxon>Bacteria</taxon>
        <taxon>Pseudomonadati</taxon>
        <taxon>Pseudomonadota</taxon>
        <taxon>Gammaproteobacteria</taxon>
        <taxon>Alteromonadales</taxon>
        <taxon>Pseudoalteromonadaceae</taxon>
        <taxon>Pseudoalteromonas</taxon>
    </lineage>
</organism>
<keyword evidence="1" id="KW-0808">Transferase</keyword>
<dbReference type="InterPro" id="IPR052922">
    <property type="entry name" value="Cytidylate_Kinase-2"/>
</dbReference>
<protein>
    <submittedName>
        <fullName evidence="1">Adenylate kinase</fullName>
    </submittedName>
</protein>
<name>A0A0C1MI53_9GAMM</name>
<dbReference type="Proteomes" id="UP000031327">
    <property type="component" value="Unassembled WGS sequence"/>
</dbReference>
<dbReference type="Gene3D" id="3.40.50.300">
    <property type="entry name" value="P-loop containing nucleotide triphosphate hydrolases"/>
    <property type="match status" value="1"/>
</dbReference>
<dbReference type="AlphaFoldDB" id="A0A0C1MI53"/>
<dbReference type="PANTHER" id="PTHR37816">
    <property type="entry name" value="YALI0E33011P"/>
    <property type="match status" value="1"/>
</dbReference>